<name>A0A8B6M6J0_METTU</name>
<keyword evidence="3" id="KW-1185">Reference proteome</keyword>
<dbReference type="EMBL" id="CABFMQ020000076">
    <property type="protein sequence ID" value="VTZ49943.1"/>
    <property type="molecule type" value="Genomic_DNA"/>
</dbReference>
<dbReference type="AlphaFoldDB" id="A0A8B6M6J0"/>
<sequence length="62" mass="6481">MQCSMILGPEDGGGRRLSQIGADRRSSLPPLAGGRAAAEMRKICAQARRIAPKACDDGPCVL</sequence>
<protein>
    <submittedName>
        <fullName evidence="2">Uncharacterized protein</fullName>
    </submittedName>
</protein>
<dbReference type="Proteomes" id="UP000485880">
    <property type="component" value="Unassembled WGS sequence"/>
</dbReference>
<accession>A0A8B6M6J0</accession>
<reference evidence="2 3" key="1">
    <citation type="submission" date="2019-05" db="EMBL/GenBank/DDBJ databases">
        <authorList>
            <person name="Farhan Ul Haque M."/>
        </authorList>
    </citation>
    <scope>NUCLEOTIDE SEQUENCE [LARGE SCALE GENOMIC DNA]</scope>
    <source>
        <strain evidence="2">2</strain>
    </source>
</reference>
<evidence type="ECO:0000256" key="1">
    <source>
        <dbReference type="SAM" id="MobiDB-lite"/>
    </source>
</evidence>
<evidence type="ECO:0000313" key="2">
    <source>
        <dbReference type="EMBL" id="VTZ49943.1"/>
    </source>
</evidence>
<comment type="caution">
    <text evidence="2">The sequence shown here is derived from an EMBL/GenBank/DDBJ whole genome shotgun (WGS) entry which is preliminary data.</text>
</comment>
<evidence type="ECO:0000313" key="3">
    <source>
        <dbReference type="Proteomes" id="UP000485880"/>
    </source>
</evidence>
<gene>
    <name evidence="2" type="ORF">MPC4_20153</name>
</gene>
<proteinExistence type="predicted"/>
<organism evidence="2 3">
    <name type="scientific">Methylocella tundrae</name>
    <dbReference type="NCBI Taxonomy" id="227605"/>
    <lineage>
        <taxon>Bacteria</taxon>
        <taxon>Pseudomonadati</taxon>
        <taxon>Pseudomonadota</taxon>
        <taxon>Alphaproteobacteria</taxon>
        <taxon>Hyphomicrobiales</taxon>
        <taxon>Beijerinckiaceae</taxon>
        <taxon>Methylocella</taxon>
    </lineage>
</organism>
<feature type="region of interest" description="Disordered" evidence="1">
    <location>
        <begin position="1"/>
        <end position="33"/>
    </location>
</feature>